<dbReference type="EMBL" id="FQYO01000008">
    <property type="protein sequence ID" value="SHJ27675.1"/>
    <property type="molecule type" value="Genomic_DNA"/>
</dbReference>
<feature type="transmembrane region" description="Helical" evidence="3">
    <location>
        <begin position="57"/>
        <end position="79"/>
    </location>
</feature>
<evidence type="ECO:0000256" key="3">
    <source>
        <dbReference type="SAM" id="Phobius"/>
    </source>
</evidence>
<dbReference type="RefSeq" id="WP_073334231.1">
    <property type="nucleotide sequence ID" value="NZ_FQYO01000008.1"/>
</dbReference>
<keyword evidence="2" id="KW-0270">Exopolysaccharide synthesis</keyword>
<dbReference type="InterPro" id="IPR003362">
    <property type="entry name" value="Bact_transf"/>
</dbReference>
<keyword evidence="3" id="KW-0472">Membrane</keyword>
<proteinExistence type="inferred from homology"/>
<comment type="similarity">
    <text evidence="1">Belongs to the bacterial sugar transferase family.</text>
</comment>
<evidence type="ECO:0000256" key="2">
    <source>
        <dbReference type="ARBA" id="ARBA00023169"/>
    </source>
</evidence>
<keyword evidence="6" id="KW-1185">Reference proteome</keyword>
<accession>A0A1M6HZW2</accession>
<evidence type="ECO:0000313" key="5">
    <source>
        <dbReference type="EMBL" id="SHJ27675.1"/>
    </source>
</evidence>
<name>A0A1M6HZW2_9RHOB</name>
<feature type="transmembrane region" description="Helical" evidence="3">
    <location>
        <begin position="290"/>
        <end position="314"/>
    </location>
</feature>
<sequence>MADGTIEIPGTALPPAGASAAAPARERSVTAAGSSLSAIPVHRRPRRAARRDSRDRAVACAALIGADVLAFALAAALLEPFAPDGALPLELLGLLSAAILMLSWSDGLYPGYGIYPHEVMRRRIVAFAKPGMLAVAGTVLLGGDFHLALMLSSFLIAALFLQPILRSWSRDTLHRTGRWGVSAEIQAEDAQAEAWRAVLTETWQLGFRCRSPGARGSAHTLLVAGGRLEPQSIARGPGRAREVILLGALPGGDDAAAPRPADLRGEIGLRLRLVAPVPHRPGPAGRAIDCALGATLLLAVAPVLLTAAASIYLVDPGPVLYRQRREGLGGQSFGVLKLRTMYRDADRRLEMLLAGDPAARAEWTRYYKLRNDPRILPFVGRALRVSSIDELPQLLNVIRGEMRLVGPRPFPDYHLAALDPAFRARRSTVVPGLTGLWQASARSTADAARQQALDDFYIANRSFWLDLHILCLTPAAVLRGRGAY</sequence>
<dbReference type="Pfam" id="PF02397">
    <property type="entry name" value="Bac_transf"/>
    <property type="match status" value="1"/>
</dbReference>
<dbReference type="AlphaFoldDB" id="A0A1M6HZW2"/>
<evidence type="ECO:0000256" key="1">
    <source>
        <dbReference type="ARBA" id="ARBA00006464"/>
    </source>
</evidence>
<reference evidence="5 6" key="1">
    <citation type="submission" date="2016-11" db="EMBL/GenBank/DDBJ databases">
        <authorList>
            <person name="Jaros S."/>
            <person name="Januszkiewicz K."/>
            <person name="Wedrychowicz H."/>
        </authorList>
    </citation>
    <scope>NUCLEOTIDE SEQUENCE [LARGE SCALE GENOMIC DNA]</scope>
    <source>
        <strain evidence="5 6">DSM 100565</strain>
    </source>
</reference>
<dbReference type="PANTHER" id="PTHR30576:SF10">
    <property type="entry name" value="SLL5057 PROTEIN"/>
    <property type="match status" value="1"/>
</dbReference>
<organism evidence="5 6">
    <name type="scientific">Wenxinia saemankumensis</name>
    <dbReference type="NCBI Taxonomy" id="1447782"/>
    <lineage>
        <taxon>Bacteria</taxon>
        <taxon>Pseudomonadati</taxon>
        <taxon>Pseudomonadota</taxon>
        <taxon>Alphaproteobacteria</taxon>
        <taxon>Rhodobacterales</taxon>
        <taxon>Roseobacteraceae</taxon>
        <taxon>Wenxinia</taxon>
    </lineage>
</organism>
<evidence type="ECO:0000313" key="6">
    <source>
        <dbReference type="Proteomes" id="UP000184292"/>
    </source>
</evidence>
<dbReference type="PANTHER" id="PTHR30576">
    <property type="entry name" value="COLANIC BIOSYNTHESIS UDP-GLUCOSE LIPID CARRIER TRANSFERASE"/>
    <property type="match status" value="1"/>
</dbReference>
<evidence type="ECO:0000259" key="4">
    <source>
        <dbReference type="Pfam" id="PF02397"/>
    </source>
</evidence>
<keyword evidence="3" id="KW-0812">Transmembrane</keyword>
<protein>
    <submittedName>
        <fullName evidence="5">Sugar transferase involved in LPS biosynthesis (Colanic, teichoic acid)</fullName>
    </submittedName>
</protein>
<dbReference type="Proteomes" id="UP000184292">
    <property type="component" value="Unassembled WGS sequence"/>
</dbReference>
<keyword evidence="3" id="KW-1133">Transmembrane helix</keyword>
<dbReference type="GO" id="GO:0000271">
    <property type="term" value="P:polysaccharide biosynthetic process"/>
    <property type="evidence" value="ECO:0007669"/>
    <property type="project" value="UniProtKB-KW"/>
</dbReference>
<gene>
    <name evidence="5" type="ORF">SAMN05444417_3447</name>
</gene>
<feature type="domain" description="Bacterial sugar transferase" evidence="4">
    <location>
        <begin position="286"/>
        <end position="478"/>
    </location>
</feature>
<dbReference type="GO" id="GO:0016780">
    <property type="term" value="F:phosphotransferase activity, for other substituted phosphate groups"/>
    <property type="evidence" value="ECO:0007669"/>
    <property type="project" value="TreeGrafter"/>
</dbReference>
<dbReference type="STRING" id="1447782.SAMN05444417_3447"/>
<feature type="transmembrane region" description="Helical" evidence="3">
    <location>
        <begin position="124"/>
        <end position="141"/>
    </location>
</feature>
<feature type="transmembrane region" description="Helical" evidence="3">
    <location>
        <begin position="91"/>
        <end position="112"/>
    </location>
</feature>
<feature type="transmembrane region" description="Helical" evidence="3">
    <location>
        <begin position="147"/>
        <end position="165"/>
    </location>
</feature>
<keyword evidence="5" id="KW-0808">Transferase</keyword>